<keyword evidence="1" id="KW-1133">Transmembrane helix</keyword>
<proteinExistence type="predicted"/>
<gene>
    <name evidence="2" type="ORF">CALVIDRAFT_602609</name>
</gene>
<reference evidence="2 3" key="1">
    <citation type="journal article" date="2016" name="Mol. Biol. Evol.">
        <title>Comparative Genomics of Early-Diverging Mushroom-Forming Fungi Provides Insights into the Origins of Lignocellulose Decay Capabilities.</title>
        <authorList>
            <person name="Nagy L.G."/>
            <person name="Riley R."/>
            <person name="Tritt A."/>
            <person name="Adam C."/>
            <person name="Daum C."/>
            <person name="Floudas D."/>
            <person name="Sun H."/>
            <person name="Yadav J.S."/>
            <person name="Pangilinan J."/>
            <person name="Larsson K.H."/>
            <person name="Matsuura K."/>
            <person name="Barry K."/>
            <person name="Labutti K."/>
            <person name="Kuo R."/>
            <person name="Ohm R.A."/>
            <person name="Bhattacharya S.S."/>
            <person name="Shirouzu T."/>
            <person name="Yoshinaga Y."/>
            <person name="Martin F.M."/>
            <person name="Grigoriev I.V."/>
            <person name="Hibbett D.S."/>
        </authorList>
    </citation>
    <scope>NUCLEOTIDE SEQUENCE [LARGE SCALE GENOMIC DNA]</scope>
    <source>
        <strain evidence="2 3">TUFC12733</strain>
    </source>
</reference>
<keyword evidence="1" id="KW-0472">Membrane</keyword>
<evidence type="ECO:0000313" key="3">
    <source>
        <dbReference type="Proteomes" id="UP000076738"/>
    </source>
</evidence>
<keyword evidence="1" id="KW-0812">Transmembrane</keyword>
<sequence length="284" mass="30818">MDASTRATERAPACKHEQPRCVSSRGGRISAPWSWPLALRVALALMDPTTLAAISLGTLVIFGWRSLVLKRRRLERRRLSLSNHGMHEAAKHDTTEAGTVTVSWPANLSGGLDSGNRLLVCITNGNQKMSYDSNHRLRKWTSDSVPTGLGGMFDRVILSCQASDPFGETIEVSCRANGKLVRSVPLKQDEGLSFALSNSSDTTSEDPHFPAWTCLHPQGRTLLGDETVSGPRLSVQWSWSFSDATGGALLSPLAPQHHIPPVCTSKIPVGTCHMHSSIIRPVPV</sequence>
<dbReference type="AlphaFoldDB" id="A0A167GTH7"/>
<feature type="transmembrane region" description="Helical" evidence="1">
    <location>
        <begin position="49"/>
        <end position="68"/>
    </location>
</feature>
<dbReference type="Proteomes" id="UP000076738">
    <property type="component" value="Unassembled WGS sequence"/>
</dbReference>
<protein>
    <submittedName>
        <fullName evidence="2">Uncharacterized protein</fullName>
    </submittedName>
</protein>
<accession>A0A167GTH7</accession>
<dbReference type="EMBL" id="KV417332">
    <property type="protein sequence ID" value="KZO90892.1"/>
    <property type="molecule type" value="Genomic_DNA"/>
</dbReference>
<keyword evidence="3" id="KW-1185">Reference proteome</keyword>
<evidence type="ECO:0000256" key="1">
    <source>
        <dbReference type="SAM" id="Phobius"/>
    </source>
</evidence>
<evidence type="ECO:0000313" key="2">
    <source>
        <dbReference type="EMBL" id="KZO90892.1"/>
    </source>
</evidence>
<name>A0A167GTH7_CALVF</name>
<organism evidence="2 3">
    <name type="scientific">Calocera viscosa (strain TUFC12733)</name>
    <dbReference type="NCBI Taxonomy" id="1330018"/>
    <lineage>
        <taxon>Eukaryota</taxon>
        <taxon>Fungi</taxon>
        <taxon>Dikarya</taxon>
        <taxon>Basidiomycota</taxon>
        <taxon>Agaricomycotina</taxon>
        <taxon>Dacrymycetes</taxon>
        <taxon>Dacrymycetales</taxon>
        <taxon>Dacrymycetaceae</taxon>
        <taxon>Calocera</taxon>
    </lineage>
</organism>